<organism evidence="1 2">
    <name type="scientific">Bacteroides eggerthii</name>
    <dbReference type="NCBI Taxonomy" id="28111"/>
    <lineage>
        <taxon>Bacteria</taxon>
        <taxon>Pseudomonadati</taxon>
        <taxon>Bacteroidota</taxon>
        <taxon>Bacteroidia</taxon>
        <taxon>Bacteroidales</taxon>
        <taxon>Bacteroidaceae</taxon>
        <taxon>Bacteroides</taxon>
    </lineage>
</organism>
<dbReference type="Proteomes" id="UP000254424">
    <property type="component" value="Unassembled WGS sequence"/>
</dbReference>
<evidence type="ECO:0000313" key="2">
    <source>
        <dbReference type="Proteomes" id="UP000254424"/>
    </source>
</evidence>
<accession>A0A380Z8Y0</accession>
<dbReference type="AlphaFoldDB" id="A0A380Z8Y0"/>
<proteinExistence type="predicted"/>
<reference evidence="1 2" key="1">
    <citation type="submission" date="2018-06" db="EMBL/GenBank/DDBJ databases">
        <authorList>
            <consortium name="Pathogen Informatics"/>
            <person name="Doyle S."/>
        </authorList>
    </citation>
    <scope>NUCLEOTIDE SEQUENCE [LARGE SCALE GENOMIC DNA]</scope>
    <source>
        <strain evidence="1 2">NCTC11155</strain>
    </source>
</reference>
<dbReference type="EMBL" id="UFSX01000002">
    <property type="protein sequence ID" value="SUV43423.1"/>
    <property type="molecule type" value="Genomic_DNA"/>
</dbReference>
<evidence type="ECO:0000313" key="1">
    <source>
        <dbReference type="EMBL" id="SUV43423.1"/>
    </source>
</evidence>
<protein>
    <submittedName>
        <fullName evidence="1">Uncharacterized protein</fullName>
    </submittedName>
</protein>
<sequence length="77" mass="8804">MSSVFYRAHSLKPLILSLLYQSIYASSSFLNSFMDLNSLLYNSSDFISPKKFSITELSRQFPFRDTLCTIPCSFEAS</sequence>
<name>A0A380Z8Y0_9BACE</name>
<gene>
    <name evidence="1" type="ORF">NCTC11155_02817</name>
</gene>